<dbReference type="PANTHER" id="PTHR43649">
    <property type="entry name" value="ARABINOSE-BINDING PROTEIN-RELATED"/>
    <property type="match status" value="1"/>
</dbReference>
<dbReference type="PANTHER" id="PTHR43649:SF30">
    <property type="entry name" value="ABC TRANSPORTER SUBSTRATE-BINDING PROTEIN"/>
    <property type="match status" value="1"/>
</dbReference>
<dbReference type="PATRIC" id="fig|206506.3.peg.3061"/>
<evidence type="ECO:0000256" key="3">
    <source>
        <dbReference type="SAM" id="SignalP"/>
    </source>
</evidence>
<name>A0A171KPU2_9BURK</name>
<comment type="subcellular location">
    <subcellularLocation>
        <location evidence="1">Periplasm</location>
    </subcellularLocation>
</comment>
<comment type="similarity">
    <text evidence="2">Belongs to the bacterial solute-binding protein 1 family.</text>
</comment>
<comment type="caution">
    <text evidence="4">The sequence shown here is derived from an EMBL/GenBank/DDBJ whole genome shotgun (WGS) entry which is preliminary data.</text>
</comment>
<keyword evidence="3" id="KW-0732">Signal</keyword>
<dbReference type="CDD" id="cd14748">
    <property type="entry name" value="PBP2_UgpB"/>
    <property type="match status" value="1"/>
</dbReference>
<dbReference type="Pfam" id="PF13416">
    <property type="entry name" value="SBP_bac_8"/>
    <property type="match status" value="1"/>
</dbReference>
<feature type="chain" id="PRO_5007908636" evidence="3">
    <location>
        <begin position="29"/>
        <end position="432"/>
    </location>
</feature>
<proteinExistence type="inferred from homology"/>
<dbReference type="InterPro" id="IPR050490">
    <property type="entry name" value="Bact_solute-bd_prot1"/>
</dbReference>
<dbReference type="InterPro" id="IPR006059">
    <property type="entry name" value="SBP"/>
</dbReference>
<evidence type="ECO:0000256" key="1">
    <source>
        <dbReference type="ARBA" id="ARBA00004418"/>
    </source>
</evidence>
<dbReference type="AlphaFoldDB" id="A0A171KPU2"/>
<dbReference type="GeneID" id="99724908"/>
<dbReference type="SUPFAM" id="SSF53850">
    <property type="entry name" value="Periplasmic binding protein-like II"/>
    <property type="match status" value="1"/>
</dbReference>
<accession>A0A171KPU2</accession>
<reference evidence="4 5" key="1">
    <citation type="submission" date="2015-04" db="EMBL/GenBank/DDBJ databases">
        <title>Genome sequence of Kerstersia gyiorum CG1.</title>
        <authorList>
            <person name="Greninger A.L."/>
            <person name="Kozyreva V."/>
            <person name="Chaturvedi V."/>
        </authorList>
    </citation>
    <scope>NUCLEOTIDE SEQUENCE [LARGE SCALE GENOMIC DNA]</scope>
    <source>
        <strain evidence="4 5">CG1</strain>
    </source>
</reference>
<gene>
    <name evidence="4" type="ORF">AAV32_14370</name>
</gene>
<feature type="signal peptide" evidence="3">
    <location>
        <begin position="1"/>
        <end position="28"/>
    </location>
</feature>
<evidence type="ECO:0000313" key="5">
    <source>
        <dbReference type="Proteomes" id="UP000078084"/>
    </source>
</evidence>
<dbReference type="GO" id="GO:0042597">
    <property type="term" value="C:periplasmic space"/>
    <property type="evidence" value="ECO:0007669"/>
    <property type="project" value="UniProtKB-SubCell"/>
</dbReference>
<dbReference type="STRING" id="206506.AAV32_14370"/>
<organism evidence="4 5">
    <name type="scientific">Kerstersia gyiorum</name>
    <dbReference type="NCBI Taxonomy" id="206506"/>
    <lineage>
        <taxon>Bacteria</taxon>
        <taxon>Pseudomonadati</taxon>
        <taxon>Pseudomonadota</taxon>
        <taxon>Betaproteobacteria</taxon>
        <taxon>Burkholderiales</taxon>
        <taxon>Alcaligenaceae</taxon>
        <taxon>Kerstersia</taxon>
    </lineage>
</organism>
<evidence type="ECO:0000256" key="2">
    <source>
        <dbReference type="ARBA" id="ARBA00008520"/>
    </source>
</evidence>
<dbReference type="Proteomes" id="UP000078084">
    <property type="component" value="Unassembled WGS sequence"/>
</dbReference>
<dbReference type="RefSeq" id="WP_068373703.1">
    <property type="nucleotide sequence ID" value="NZ_CP169556.1"/>
</dbReference>
<dbReference type="Gene3D" id="3.40.190.10">
    <property type="entry name" value="Periplasmic binding protein-like II"/>
    <property type="match status" value="2"/>
</dbReference>
<dbReference type="EMBL" id="LBNE01000011">
    <property type="protein sequence ID" value="KKO70909.1"/>
    <property type="molecule type" value="Genomic_DNA"/>
</dbReference>
<evidence type="ECO:0000313" key="4">
    <source>
        <dbReference type="EMBL" id="KKO70909.1"/>
    </source>
</evidence>
<sequence length="432" mass="47527">MILHTLKKRAGAAGLALAALTAGTSALAEPVDVSFYFPVAIGGPVTKIIDDMVADFQAEHPDIRVQAVYSGTYNETAAKSLTAARSGKPPAAAIMLSTEMYTLRDQDVLVPIESLVKTDEDRAWLQGFFPGFMRNSQSDGQTWGIPFQRSTSVFFWNKDAFREAGLDPERGPQTWDEVIEYAGKLTRKDEKGNVVRWGMQVPSSLTAYWLLQGYVAQNGGKIASEDGTQTYFNSPEVVEAMQFWVDLGSKHKVMRPGAIEWATTPKDFFEGRTAMMTTTTGNLTNVRTNAPFPFGVAMLPAGKQRGTPTGGGNIYLFKDATPEQQQAAFTLAKWLTSAERAAEWGIRTGYVAVRPDAWETPAMKAYVAEFPAAAVARDQLQYAVAELSTHDNQRVARLIDDNIEAALIGRKTAQQAMDDAQAESERILRRYR</sequence>
<keyword evidence="5" id="KW-1185">Reference proteome</keyword>
<protein>
    <submittedName>
        <fullName evidence="4">ABC transporter substrate-binding protein</fullName>
    </submittedName>
</protein>